<gene>
    <name evidence="1" type="ORF">HGMM_F06F04C24</name>
</gene>
<dbReference type="EMBL" id="AP011655">
    <property type="protein sequence ID" value="BAL53343.1"/>
    <property type="molecule type" value="Genomic_DNA"/>
</dbReference>
<name>H5SB07_9BACT</name>
<sequence>MWGIFGGNASSVCKERPEYCQPLQSAAVQFALEGKMRKKMQFDCVDKRNGLASSRNPDCEAAGGVGMLTYAEEAVRNGIGAAEIIEEPTIELVLDK</sequence>
<accession>H5SB07</accession>
<reference evidence="1" key="2">
    <citation type="journal article" date="2012" name="PLoS ONE">
        <title>A Deeply Branching Thermophilic Bacterium with an Ancient Acetyl-CoA Pathway Dominates a Subsurface Ecosystem.</title>
        <authorList>
            <person name="Takami H."/>
            <person name="Noguchi H."/>
            <person name="Takaki Y."/>
            <person name="Uchiyama I."/>
            <person name="Toyoda A."/>
            <person name="Nishi S."/>
            <person name="Chee G.-J."/>
            <person name="Arai W."/>
            <person name="Nunoura T."/>
            <person name="Itoh T."/>
            <person name="Hattori M."/>
            <person name="Takai K."/>
        </authorList>
    </citation>
    <scope>NUCLEOTIDE SEQUENCE</scope>
</reference>
<reference evidence="1" key="1">
    <citation type="journal article" date="2005" name="Environ. Microbiol.">
        <title>Genetic and functional properties of uncultivated thermophilic crenarchaeotes from a subsurface gold mine as revealed by analysis of genome fragments.</title>
        <authorList>
            <person name="Nunoura T."/>
            <person name="Hirayama H."/>
            <person name="Takami H."/>
            <person name="Oida H."/>
            <person name="Nishi S."/>
            <person name="Shimamura S."/>
            <person name="Suzuki Y."/>
            <person name="Inagaki F."/>
            <person name="Takai K."/>
            <person name="Nealson K.H."/>
            <person name="Horikoshi K."/>
        </authorList>
    </citation>
    <scope>NUCLEOTIDE SEQUENCE</scope>
</reference>
<evidence type="ECO:0000313" key="1">
    <source>
        <dbReference type="EMBL" id="BAL53343.1"/>
    </source>
</evidence>
<proteinExistence type="predicted"/>
<protein>
    <submittedName>
        <fullName evidence="1">Uncharacterized protein</fullName>
    </submittedName>
</protein>
<organism evidence="1">
    <name type="scientific">uncultured Bacteroidota bacterium</name>
    <dbReference type="NCBI Taxonomy" id="152509"/>
    <lineage>
        <taxon>Bacteria</taxon>
        <taxon>Pseudomonadati</taxon>
        <taxon>Bacteroidota</taxon>
        <taxon>environmental samples</taxon>
    </lineage>
</organism>
<dbReference type="AlphaFoldDB" id="H5SB07"/>